<evidence type="ECO:0000313" key="2">
    <source>
        <dbReference type="Proteomes" id="UP000231246"/>
    </source>
</evidence>
<sequence length="391" mass="44823">MKILFVTYDLPYPLDAGGKVRAYNLIKELAKENEVTLFSYYRDNSQLSYVDELRKYCANVHLFKRVAVFSLKHIVNTILHPNLTAHISHYYHSGLSQELDKELQTGIYDLLHLESFYTSHLLGDYNVTQVLGTENIEWKIYQGHFEMKSFTSRFPLQLEAFRTRMFEQSSWKKADALLAVCLSDKATISEHTTKSVYEIPNGVDIDYFCYESPTIDINKLKLLYVGDYAYLQNSDAISWLLKDIYPAIRAKYPNSTLTIVGKNIPENLEKSYGVTIQRDVEDIREVYSDADMLLAPLRISSGTQFKILEAMATGVIVLTTPTGIQGLNAKPGKELVVFKDKRDVALAIENILKSQNTAEEMSKRARELVEKEYSWNMIGSKLRSIYKNLVK</sequence>
<dbReference type="PANTHER" id="PTHR12526">
    <property type="entry name" value="GLYCOSYLTRANSFERASE"/>
    <property type="match status" value="1"/>
</dbReference>
<proteinExistence type="predicted"/>
<reference evidence="1 2" key="1">
    <citation type="submission" date="2017-09" db="EMBL/GenBank/DDBJ databases">
        <title>Depth-based differentiation of microbial function through sediment-hosted aquifers and enrichment of novel symbionts in the deep terrestrial subsurface.</title>
        <authorList>
            <person name="Probst A.J."/>
            <person name="Ladd B."/>
            <person name="Jarett J.K."/>
            <person name="Geller-Mcgrath D.E."/>
            <person name="Sieber C.M."/>
            <person name="Emerson J.B."/>
            <person name="Anantharaman K."/>
            <person name="Thomas B.C."/>
            <person name="Malmstrom R."/>
            <person name="Stieglmeier M."/>
            <person name="Klingl A."/>
            <person name="Woyke T."/>
            <person name="Ryan C.M."/>
            <person name="Banfield J.F."/>
        </authorList>
    </citation>
    <scope>NUCLEOTIDE SEQUENCE [LARGE SCALE GENOMIC DNA]</scope>
    <source>
        <strain evidence="1">CG22_combo_CG10-13_8_21_14_all_38_20</strain>
    </source>
</reference>
<evidence type="ECO:0008006" key="3">
    <source>
        <dbReference type="Google" id="ProtNLM"/>
    </source>
</evidence>
<dbReference type="EMBL" id="PCTA01000010">
    <property type="protein sequence ID" value="PIP61911.1"/>
    <property type="molecule type" value="Genomic_DNA"/>
</dbReference>
<dbReference type="GO" id="GO:0016757">
    <property type="term" value="F:glycosyltransferase activity"/>
    <property type="evidence" value="ECO:0007669"/>
    <property type="project" value="TreeGrafter"/>
</dbReference>
<organism evidence="1 2">
    <name type="scientific">Candidatus Roizmanbacteria bacterium CG22_combo_CG10-13_8_21_14_all_38_20</name>
    <dbReference type="NCBI Taxonomy" id="1974862"/>
    <lineage>
        <taxon>Bacteria</taxon>
        <taxon>Candidatus Roizmaniibacteriota</taxon>
    </lineage>
</organism>
<dbReference type="CDD" id="cd03801">
    <property type="entry name" value="GT4_PimA-like"/>
    <property type="match status" value="1"/>
</dbReference>
<comment type="caution">
    <text evidence="1">The sequence shown here is derived from an EMBL/GenBank/DDBJ whole genome shotgun (WGS) entry which is preliminary data.</text>
</comment>
<gene>
    <name evidence="1" type="ORF">COW99_01660</name>
</gene>
<dbReference type="Pfam" id="PF13692">
    <property type="entry name" value="Glyco_trans_1_4"/>
    <property type="match status" value="1"/>
</dbReference>
<dbReference type="Proteomes" id="UP000231246">
    <property type="component" value="Unassembled WGS sequence"/>
</dbReference>
<dbReference type="AlphaFoldDB" id="A0A2H0BW99"/>
<evidence type="ECO:0000313" key="1">
    <source>
        <dbReference type="EMBL" id="PIP61911.1"/>
    </source>
</evidence>
<accession>A0A2H0BW99</accession>
<dbReference type="Gene3D" id="3.40.50.2000">
    <property type="entry name" value="Glycogen Phosphorylase B"/>
    <property type="match status" value="2"/>
</dbReference>
<name>A0A2H0BW99_9BACT</name>
<dbReference type="SUPFAM" id="SSF53756">
    <property type="entry name" value="UDP-Glycosyltransferase/glycogen phosphorylase"/>
    <property type="match status" value="1"/>
</dbReference>
<protein>
    <recommendedName>
        <fullName evidence="3">Glycosyltransferase subfamily 4-like N-terminal domain-containing protein</fullName>
    </recommendedName>
</protein>
<dbReference type="PANTHER" id="PTHR12526:SF625">
    <property type="entry name" value="PHOSPHATIDYLINOSITOL GLYCAN-CLASS A"/>
    <property type="match status" value="1"/>
</dbReference>